<keyword evidence="11" id="KW-1185">Reference proteome</keyword>
<organism evidence="10 11">
    <name type="scientific">Adhaeribacter pallidiroseus</name>
    <dbReference type="NCBI Taxonomy" id="2072847"/>
    <lineage>
        <taxon>Bacteria</taxon>
        <taxon>Pseudomonadati</taxon>
        <taxon>Bacteroidota</taxon>
        <taxon>Cytophagia</taxon>
        <taxon>Cytophagales</taxon>
        <taxon>Hymenobacteraceae</taxon>
        <taxon>Adhaeribacter</taxon>
    </lineage>
</organism>
<evidence type="ECO:0000256" key="7">
    <source>
        <dbReference type="ARBA" id="ARBA00039966"/>
    </source>
</evidence>
<dbReference type="Gene3D" id="1.25.40.10">
    <property type="entry name" value="Tetratricopeptide repeat domain"/>
    <property type="match status" value="2"/>
</dbReference>
<dbReference type="EMBL" id="QASA01000001">
    <property type="protein sequence ID" value="RDC63040.1"/>
    <property type="molecule type" value="Genomic_DNA"/>
</dbReference>
<evidence type="ECO:0000256" key="8">
    <source>
        <dbReference type="ARBA" id="ARBA00041958"/>
    </source>
</evidence>
<dbReference type="RefSeq" id="WP_115372399.1">
    <property type="nucleotide sequence ID" value="NZ_QASA01000001.1"/>
</dbReference>
<evidence type="ECO:0000256" key="9">
    <source>
        <dbReference type="PROSITE-ProRule" id="PRU00339"/>
    </source>
</evidence>
<protein>
    <recommendedName>
        <fullName evidence="7">Regulator of microtubule dynamics protein 1</fullName>
    </recommendedName>
    <alternativeName>
        <fullName evidence="8">Protein FAM82B</fullName>
    </alternativeName>
</protein>
<keyword evidence="5 9" id="KW-0802">TPR repeat</keyword>
<evidence type="ECO:0000313" key="10">
    <source>
        <dbReference type="EMBL" id="RDC63040.1"/>
    </source>
</evidence>
<evidence type="ECO:0000256" key="2">
    <source>
        <dbReference type="ARBA" id="ARBA00011375"/>
    </source>
</evidence>
<dbReference type="AlphaFoldDB" id="A0A369QFG0"/>
<dbReference type="GO" id="GO:0097431">
    <property type="term" value="C:mitotic spindle pole"/>
    <property type="evidence" value="ECO:0007669"/>
    <property type="project" value="TreeGrafter"/>
</dbReference>
<feature type="repeat" description="TPR" evidence="9">
    <location>
        <begin position="206"/>
        <end position="239"/>
    </location>
</feature>
<evidence type="ECO:0000256" key="6">
    <source>
        <dbReference type="ARBA" id="ARBA00023212"/>
    </source>
</evidence>
<gene>
    <name evidence="10" type="ORF">AHMF7616_01639</name>
</gene>
<dbReference type="PANTHER" id="PTHR16056:SF16">
    <property type="entry name" value="REGULATOR OF MICROTUBULE DYNAMICS PROTEIN 1"/>
    <property type="match status" value="1"/>
</dbReference>
<name>A0A369QFG0_9BACT</name>
<dbReference type="GO" id="GO:0008017">
    <property type="term" value="F:microtubule binding"/>
    <property type="evidence" value="ECO:0007669"/>
    <property type="project" value="TreeGrafter"/>
</dbReference>
<dbReference type="SUPFAM" id="SSF48452">
    <property type="entry name" value="TPR-like"/>
    <property type="match status" value="1"/>
</dbReference>
<keyword evidence="3" id="KW-0963">Cytoplasm</keyword>
<dbReference type="InterPro" id="IPR019734">
    <property type="entry name" value="TPR_rpt"/>
</dbReference>
<evidence type="ECO:0000256" key="3">
    <source>
        <dbReference type="ARBA" id="ARBA00022490"/>
    </source>
</evidence>
<dbReference type="GO" id="GO:0005876">
    <property type="term" value="C:spindle microtubule"/>
    <property type="evidence" value="ECO:0007669"/>
    <property type="project" value="TreeGrafter"/>
</dbReference>
<sequence length="259" mass="29297">MVKVWNKLVGVWLVTVLFCFQAFAFNVSDELVREANQLLGEYKDAEALQKFEEVLVVAPQHYEALYKISLLHSRIGLRYSDESQKSEHFLLAKDFAEKALRVNKQGAESNYVMALAISNLSFVSGAKARISNLKNVKLYLDRSLAANLRYASAWQLLGRWHYKVANMNVLECTISKVLNGCTKTEASNSLAVSCLKKAIALEVNNLNYYYDLAVVYREMKEIDESIAVLQNAAQLQPITSEDLELSRRCKVMLNELSPS</sequence>
<proteinExistence type="predicted"/>
<dbReference type="PROSITE" id="PS50005">
    <property type="entry name" value="TPR"/>
    <property type="match status" value="1"/>
</dbReference>
<comment type="subunit">
    <text evidence="2">Interacts with microtubules.</text>
</comment>
<accession>A0A369QFG0</accession>
<evidence type="ECO:0000256" key="5">
    <source>
        <dbReference type="ARBA" id="ARBA00022803"/>
    </source>
</evidence>
<dbReference type="Proteomes" id="UP000253919">
    <property type="component" value="Unassembled WGS sequence"/>
</dbReference>
<keyword evidence="6" id="KW-0206">Cytoskeleton</keyword>
<reference evidence="10 11" key="1">
    <citation type="submission" date="2018-04" db="EMBL/GenBank/DDBJ databases">
        <title>Adhaeribacter sp. HMF7616 genome sequencing and assembly.</title>
        <authorList>
            <person name="Kang H."/>
            <person name="Kang J."/>
            <person name="Cha I."/>
            <person name="Kim H."/>
            <person name="Joh K."/>
        </authorList>
    </citation>
    <scope>NUCLEOTIDE SEQUENCE [LARGE SCALE GENOMIC DNA]</scope>
    <source>
        <strain evidence="10 11">HMF7616</strain>
    </source>
</reference>
<dbReference type="Pfam" id="PF21033">
    <property type="entry name" value="RMD1-3"/>
    <property type="match status" value="1"/>
</dbReference>
<dbReference type="InterPro" id="IPR049039">
    <property type="entry name" value="RMD1-3_a_helical_rpt"/>
</dbReference>
<keyword evidence="4" id="KW-0677">Repeat</keyword>
<dbReference type="InterPro" id="IPR011990">
    <property type="entry name" value="TPR-like_helical_dom_sf"/>
</dbReference>
<dbReference type="GO" id="GO:0005737">
    <property type="term" value="C:cytoplasm"/>
    <property type="evidence" value="ECO:0007669"/>
    <property type="project" value="TreeGrafter"/>
</dbReference>
<comment type="subcellular location">
    <subcellularLocation>
        <location evidence="1">Cytoplasm</location>
        <location evidence="1">Cytoskeleton</location>
    </subcellularLocation>
</comment>
<evidence type="ECO:0000256" key="1">
    <source>
        <dbReference type="ARBA" id="ARBA00004245"/>
    </source>
</evidence>
<comment type="caution">
    <text evidence="10">The sequence shown here is derived from an EMBL/GenBank/DDBJ whole genome shotgun (WGS) entry which is preliminary data.</text>
</comment>
<dbReference type="OrthoDB" id="9813878at2"/>
<evidence type="ECO:0000256" key="4">
    <source>
        <dbReference type="ARBA" id="ARBA00022737"/>
    </source>
</evidence>
<dbReference type="PANTHER" id="PTHR16056">
    <property type="entry name" value="REGULATOR OF MICROTUBULE DYNAMICS PROTEIN"/>
    <property type="match status" value="1"/>
</dbReference>
<evidence type="ECO:0000313" key="11">
    <source>
        <dbReference type="Proteomes" id="UP000253919"/>
    </source>
</evidence>